<dbReference type="KEGG" id="kra:Krad_2819"/>
<evidence type="ECO:0000256" key="1">
    <source>
        <dbReference type="SAM" id="MobiDB-lite"/>
    </source>
</evidence>
<reference evidence="3" key="1">
    <citation type="journal article" date="2008" name="PLoS ONE">
        <title>Survival in nuclear waste, extreme resistance, and potential applications gleaned from the genome sequence of Kineococcus radiotolerans SRS30216.</title>
        <authorList>
            <person name="Bagwell C.E."/>
            <person name="Bhat S."/>
            <person name="Hawkins G.M."/>
            <person name="Smith B.W."/>
            <person name="Biswas T."/>
            <person name="Hoover T.R."/>
            <person name="Saunders E."/>
            <person name="Han C.S."/>
            <person name="Tsodikov O.V."/>
            <person name="Shimkets L.J."/>
        </authorList>
    </citation>
    <scope>NUCLEOTIDE SEQUENCE [LARGE SCALE GENOMIC DNA]</scope>
    <source>
        <strain evidence="3">ATCC BAA-149 / DSM 14245 / SRS30216</strain>
    </source>
</reference>
<dbReference type="AlphaFoldDB" id="A6WBV0"/>
<feature type="compositionally biased region" description="Basic and acidic residues" evidence="1">
    <location>
        <begin position="162"/>
        <end position="173"/>
    </location>
</feature>
<dbReference type="HOGENOM" id="CLU_1545576_0_0_11"/>
<sequence length="173" mass="17689">MSHCYLVSVGNFNETRCRAGYHPPPFPSPLRGPRDRRPAPGAARPGPGQVVAAGDGAAVRTALEVQRTPTRDPGGDGEVADRDPAPTGAQRCRGAHGRDLAAGGGGVPHHRAGQDPARAGRCAAALDHRAPAAGGGGPGPLRGVSPLARPRPFQRPAGPDHPCAEQDRDVAGR</sequence>
<gene>
    <name evidence="2" type="ordered locus">Krad_2819</name>
</gene>
<organism evidence="2 3">
    <name type="scientific">Kineococcus radiotolerans (strain ATCC BAA-149 / DSM 14245 / SRS30216)</name>
    <dbReference type="NCBI Taxonomy" id="266940"/>
    <lineage>
        <taxon>Bacteria</taxon>
        <taxon>Bacillati</taxon>
        <taxon>Actinomycetota</taxon>
        <taxon>Actinomycetes</taxon>
        <taxon>Kineosporiales</taxon>
        <taxon>Kineosporiaceae</taxon>
        <taxon>Kineococcus</taxon>
    </lineage>
</organism>
<evidence type="ECO:0000313" key="3">
    <source>
        <dbReference type="Proteomes" id="UP000001116"/>
    </source>
</evidence>
<proteinExistence type="predicted"/>
<dbReference type="Proteomes" id="UP000001116">
    <property type="component" value="Chromosome"/>
</dbReference>
<evidence type="ECO:0000313" key="2">
    <source>
        <dbReference type="EMBL" id="ABS04289.1"/>
    </source>
</evidence>
<feature type="compositionally biased region" description="Basic and acidic residues" evidence="1">
    <location>
        <begin position="69"/>
        <end position="84"/>
    </location>
</feature>
<dbReference type="EMBL" id="CP000750">
    <property type="protein sequence ID" value="ABS04289.1"/>
    <property type="molecule type" value="Genomic_DNA"/>
</dbReference>
<name>A6WBV0_KINRD</name>
<dbReference type="STRING" id="266940.Krad_2819"/>
<feature type="compositionally biased region" description="Low complexity" evidence="1">
    <location>
        <begin position="39"/>
        <end position="59"/>
    </location>
</feature>
<accession>A6WBV0</accession>
<feature type="region of interest" description="Disordered" evidence="1">
    <location>
        <begin position="18"/>
        <end position="173"/>
    </location>
</feature>
<keyword evidence="3" id="KW-1185">Reference proteome</keyword>
<protein>
    <submittedName>
        <fullName evidence="2">Uncharacterized protein</fullName>
    </submittedName>
</protein>